<feature type="domain" description="Ferrous iron transporter FeoA-like" evidence="2">
    <location>
        <begin position="2"/>
        <end position="75"/>
    </location>
</feature>
<evidence type="ECO:0000313" key="3">
    <source>
        <dbReference type="EMBL" id="SUM42949.1"/>
    </source>
</evidence>
<dbReference type="RefSeq" id="WP_103297186.1">
    <property type="nucleotide sequence ID" value="NZ_AP040368.1"/>
</dbReference>
<organism evidence="3 5">
    <name type="scientific">Staphylococcus petrasii</name>
    <dbReference type="NCBI Taxonomy" id="1276936"/>
    <lineage>
        <taxon>Bacteria</taxon>
        <taxon>Bacillati</taxon>
        <taxon>Bacillota</taxon>
        <taxon>Bacilli</taxon>
        <taxon>Bacillales</taxon>
        <taxon>Staphylococcaceae</taxon>
        <taxon>Staphylococcus</taxon>
    </lineage>
</organism>
<evidence type="ECO:0000313" key="5">
    <source>
        <dbReference type="Proteomes" id="UP000254047"/>
    </source>
</evidence>
<dbReference type="GeneID" id="48901240"/>
<reference evidence="4 6" key="2">
    <citation type="submission" date="2019-04" db="EMBL/GenBank/DDBJ databases">
        <title>Genomic characterization of Staphylococcus petrasii strains.</title>
        <authorList>
            <person name="Vrbovska V."/>
            <person name="Kovarovic V."/>
            <person name="Maslanova I."/>
            <person name="Indrakova A."/>
            <person name="Petras P."/>
            <person name="Sedo O."/>
            <person name="Svec P."/>
            <person name="Fisarova L."/>
            <person name="Sedlacek I."/>
            <person name="Doskar J."/>
            <person name="Pantucek R."/>
        </authorList>
    </citation>
    <scope>NUCLEOTIDE SEQUENCE [LARGE SCALE GENOMIC DNA]</scope>
    <source>
        <strain evidence="4 6">P5404</strain>
    </source>
</reference>
<dbReference type="Pfam" id="PF04023">
    <property type="entry name" value="FeoA"/>
    <property type="match status" value="1"/>
</dbReference>
<reference evidence="3 5" key="1">
    <citation type="submission" date="2018-06" db="EMBL/GenBank/DDBJ databases">
        <authorList>
            <consortium name="Pathogen Informatics"/>
            <person name="Doyle S."/>
        </authorList>
    </citation>
    <scope>NUCLEOTIDE SEQUENCE [LARGE SCALE GENOMIC DNA]</scope>
    <source>
        <strain evidence="3 5">NCTC13830</strain>
    </source>
</reference>
<dbReference type="EMBL" id="SRLS01000005">
    <property type="protein sequence ID" value="TGE18202.1"/>
    <property type="molecule type" value="Genomic_DNA"/>
</dbReference>
<dbReference type="PANTHER" id="PTHR42954">
    <property type="entry name" value="FE(2+) TRANSPORT PROTEIN A"/>
    <property type="match status" value="1"/>
</dbReference>
<gene>
    <name evidence="4" type="ORF">BJR09_04535</name>
    <name evidence="3" type="ORF">NCTC13830_00473</name>
</gene>
<dbReference type="EMBL" id="UHDO01000001">
    <property type="protein sequence ID" value="SUM42949.1"/>
    <property type="molecule type" value="Genomic_DNA"/>
</dbReference>
<sequence>MLNLTKGIKNRNYKVEAINIKNKSMLYRLSAFGLTIGSTIKIKQKCLLNGPSVVEINGQYLSIRQRDAHLIVLEE</sequence>
<name>A0A380FVP6_9STAP</name>
<accession>A0A380FVP6</accession>
<proteinExistence type="predicted"/>
<protein>
    <submittedName>
        <fullName evidence="3">FeoA family protein</fullName>
    </submittedName>
    <submittedName>
        <fullName evidence="4">Ferrous iron transporter A</fullName>
    </submittedName>
</protein>
<dbReference type="Proteomes" id="UP000254047">
    <property type="component" value="Unassembled WGS sequence"/>
</dbReference>
<dbReference type="Proteomes" id="UP000297598">
    <property type="component" value="Unassembled WGS sequence"/>
</dbReference>
<evidence type="ECO:0000259" key="2">
    <source>
        <dbReference type="SMART" id="SM00899"/>
    </source>
</evidence>
<accession>A0A5F1B275</accession>
<keyword evidence="6" id="KW-1185">Reference proteome</keyword>
<dbReference type="Gene3D" id="2.30.30.90">
    <property type="match status" value="1"/>
</dbReference>
<dbReference type="InterPro" id="IPR008988">
    <property type="entry name" value="Transcriptional_repressor_C"/>
</dbReference>
<dbReference type="PANTHER" id="PTHR42954:SF1">
    <property type="entry name" value="FERROUS IRON TRANSPORTER FEOA DOMAIN-CONTAINING PROTEIN"/>
    <property type="match status" value="1"/>
</dbReference>
<dbReference type="InterPro" id="IPR052713">
    <property type="entry name" value="FeoA"/>
</dbReference>
<dbReference type="AlphaFoldDB" id="A0A380FVP6"/>
<dbReference type="InterPro" id="IPR038157">
    <property type="entry name" value="FeoA_core_dom"/>
</dbReference>
<dbReference type="SMART" id="SM00899">
    <property type="entry name" value="FeoA"/>
    <property type="match status" value="1"/>
</dbReference>
<evidence type="ECO:0000313" key="4">
    <source>
        <dbReference type="EMBL" id="TGE18202.1"/>
    </source>
</evidence>
<evidence type="ECO:0000256" key="1">
    <source>
        <dbReference type="ARBA" id="ARBA00023004"/>
    </source>
</evidence>
<evidence type="ECO:0000313" key="6">
    <source>
        <dbReference type="Proteomes" id="UP000297598"/>
    </source>
</evidence>
<dbReference type="InterPro" id="IPR007167">
    <property type="entry name" value="Fe-transptr_FeoA-like"/>
</dbReference>
<keyword evidence="1" id="KW-0408">Iron</keyword>
<dbReference type="SUPFAM" id="SSF50037">
    <property type="entry name" value="C-terminal domain of transcriptional repressors"/>
    <property type="match status" value="1"/>
</dbReference>
<dbReference type="OrthoDB" id="9811076at2"/>
<dbReference type="GO" id="GO:0046914">
    <property type="term" value="F:transition metal ion binding"/>
    <property type="evidence" value="ECO:0007669"/>
    <property type="project" value="InterPro"/>
</dbReference>